<protein>
    <submittedName>
        <fullName evidence="1">Uncharacterized protein</fullName>
    </submittedName>
</protein>
<evidence type="ECO:0000313" key="1">
    <source>
        <dbReference type="EMBL" id="MCH4295676.1"/>
    </source>
</evidence>
<organism evidence="1 2">
    <name type="scientific">Shewanella zhuhaiensis</name>
    <dbReference type="NCBI Taxonomy" id="2919576"/>
    <lineage>
        <taxon>Bacteria</taxon>
        <taxon>Pseudomonadati</taxon>
        <taxon>Pseudomonadota</taxon>
        <taxon>Gammaproteobacteria</taxon>
        <taxon>Alteromonadales</taxon>
        <taxon>Shewanellaceae</taxon>
        <taxon>Shewanella</taxon>
    </lineage>
</organism>
<dbReference type="AlphaFoldDB" id="A0AAJ1BIW8"/>
<accession>A0AAJ1BIW8</accession>
<dbReference type="Proteomes" id="UP001297581">
    <property type="component" value="Unassembled WGS sequence"/>
</dbReference>
<name>A0AAJ1BIW8_9GAMM</name>
<dbReference type="RefSeq" id="WP_126167721.1">
    <property type="nucleotide sequence ID" value="NZ_JAKUDL010000005.1"/>
</dbReference>
<reference evidence="1 2" key="1">
    <citation type="submission" date="2022-02" db="EMBL/GenBank/DDBJ databases">
        <title>The genome sequence of Shewanella sp. 3B26.</title>
        <authorList>
            <person name="Du J."/>
        </authorList>
    </citation>
    <scope>NUCLEOTIDE SEQUENCE [LARGE SCALE GENOMIC DNA]</scope>
    <source>
        <strain evidence="1 2">3B26</strain>
    </source>
</reference>
<dbReference type="EMBL" id="JAKUDL010000005">
    <property type="protein sequence ID" value="MCH4295676.1"/>
    <property type="molecule type" value="Genomic_DNA"/>
</dbReference>
<gene>
    <name evidence="1" type="ORF">MJ923_15310</name>
</gene>
<sequence>MTPMDFIDTKAPQLAQYGRAFLSDQLDYREIQLYLWDTLEEWQQLNPQGEAQTDTEKVFWHLIHCFDRWPVWTLRGNQFLRKQLHDCCEFLSIGGELPGGCIGIRPAS</sequence>
<proteinExistence type="predicted"/>
<evidence type="ECO:0000313" key="2">
    <source>
        <dbReference type="Proteomes" id="UP001297581"/>
    </source>
</evidence>
<comment type="caution">
    <text evidence="1">The sequence shown here is derived from an EMBL/GenBank/DDBJ whole genome shotgun (WGS) entry which is preliminary data.</text>
</comment>
<keyword evidence="2" id="KW-1185">Reference proteome</keyword>